<evidence type="ECO:0000256" key="1">
    <source>
        <dbReference type="SAM" id="Phobius"/>
    </source>
</evidence>
<dbReference type="AlphaFoldDB" id="A0A5B9M9F4"/>
<feature type="transmembrane region" description="Helical" evidence="1">
    <location>
        <begin position="96"/>
        <end position="114"/>
    </location>
</feature>
<dbReference type="RefSeq" id="WP_147866460.1">
    <property type="nucleotide sequence ID" value="NZ_CP036264.1"/>
</dbReference>
<protein>
    <submittedName>
        <fullName evidence="2">Uncharacterized protein</fullName>
    </submittedName>
</protein>
<gene>
    <name evidence="2" type="ORF">Mal15_06980</name>
</gene>
<dbReference type="EMBL" id="CP036264">
    <property type="protein sequence ID" value="QEF96670.1"/>
    <property type="molecule type" value="Genomic_DNA"/>
</dbReference>
<feature type="transmembrane region" description="Helical" evidence="1">
    <location>
        <begin position="397"/>
        <end position="417"/>
    </location>
</feature>
<organism evidence="2 3">
    <name type="scientific">Stieleria maiorica</name>
    <dbReference type="NCBI Taxonomy" id="2795974"/>
    <lineage>
        <taxon>Bacteria</taxon>
        <taxon>Pseudomonadati</taxon>
        <taxon>Planctomycetota</taxon>
        <taxon>Planctomycetia</taxon>
        <taxon>Pirellulales</taxon>
        <taxon>Pirellulaceae</taxon>
        <taxon>Stieleria</taxon>
    </lineage>
</organism>
<keyword evidence="1" id="KW-0812">Transmembrane</keyword>
<sequence length="567" mass="63260">MAAADQCERTETEIGKIDRRAIWFAMLLVGGVALAFRLPSCRESFWLDELHSAWAVADNFSLVAPRAAAGNQTTGYFHLLWAWSALVGPDEFPMRLSSVLASVLASVLLVVGVARRTGNVSAGVVAGGMLAIDPNGVFFGCELRAYAFVMLYAVLAVWSMMAWLGASPERRDHGATMGRRHGSERSHGGARWRLAMLFWICVAALVHPTSLGVLALLVPFAVLVAWNRQRLRLWRADLIAVVIVSATLAALVMSSLPESWERRGLWKAFGQATTWWQLWYAWSWGPIVMLPVGAAVVTFMASRLVDALRPFRKVQDEDGPAQVDWIGMIPGSVGVIGTALFFCASYFEWVPLWHRRYFVAALPLMAWTAGESSAICVAAVGGMLRRWSGQRSGVNRIMTRAIGIAVAALLVGHMLWYQGTLQTLAAGRWPVQWRGEHWRGAVAEIREEIRDGDVVWLDSQLIEASFLRQPISSSGTISERQWEYLAFPLRGPYTLDPVVVVGAYEHESWIRHHLENLPRPGARVWLISRSGVRPTERFIDRLNRYRPVTAEQVFPGRPVVYRLVFVE</sequence>
<proteinExistence type="predicted"/>
<feature type="transmembrane region" description="Helical" evidence="1">
    <location>
        <begin position="196"/>
        <end position="226"/>
    </location>
</feature>
<feature type="transmembrane region" description="Helical" evidence="1">
    <location>
        <begin position="21"/>
        <end position="38"/>
    </location>
</feature>
<evidence type="ECO:0000313" key="2">
    <source>
        <dbReference type="EMBL" id="QEF96670.1"/>
    </source>
</evidence>
<feature type="transmembrane region" description="Helical" evidence="1">
    <location>
        <begin position="145"/>
        <end position="166"/>
    </location>
</feature>
<feature type="transmembrane region" description="Helical" evidence="1">
    <location>
        <begin position="284"/>
        <end position="305"/>
    </location>
</feature>
<keyword evidence="1" id="KW-1133">Transmembrane helix</keyword>
<keyword evidence="1" id="KW-0472">Membrane</keyword>
<keyword evidence="3" id="KW-1185">Reference proteome</keyword>
<feature type="transmembrane region" description="Helical" evidence="1">
    <location>
        <begin position="325"/>
        <end position="347"/>
    </location>
</feature>
<reference evidence="2 3" key="1">
    <citation type="submission" date="2019-02" db="EMBL/GenBank/DDBJ databases">
        <title>Planctomycetal bacteria perform biofilm scaping via a novel small molecule.</title>
        <authorList>
            <person name="Jeske O."/>
            <person name="Boedeker C."/>
            <person name="Wiegand S."/>
            <person name="Breitling P."/>
            <person name="Kallscheuer N."/>
            <person name="Jogler M."/>
            <person name="Rohde M."/>
            <person name="Petersen J."/>
            <person name="Medema M.H."/>
            <person name="Surup F."/>
            <person name="Jogler C."/>
        </authorList>
    </citation>
    <scope>NUCLEOTIDE SEQUENCE [LARGE SCALE GENOMIC DNA]</scope>
    <source>
        <strain evidence="2 3">Mal15</strain>
    </source>
</reference>
<feature type="transmembrane region" description="Helical" evidence="1">
    <location>
        <begin position="359"/>
        <end position="385"/>
    </location>
</feature>
<name>A0A5B9M9F4_9BACT</name>
<dbReference type="KEGG" id="smam:Mal15_06980"/>
<feature type="transmembrane region" description="Helical" evidence="1">
    <location>
        <begin position="238"/>
        <end position="256"/>
    </location>
</feature>
<evidence type="ECO:0000313" key="3">
    <source>
        <dbReference type="Proteomes" id="UP000321353"/>
    </source>
</evidence>
<accession>A0A5B9M9F4</accession>
<dbReference type="Proteomes" id="UP000321353">
    <property type="component" value="Chromosome"/>
</dbReference>